<reference evidence="8 9" key="1">
    <citation type="submission" date="2019-11" db="EMBL/GenBank/DDBJ databases">
        <title>Type strains purchased from KCTC, JCM and DSMZ.</title>
        <authorList>
            <person name="Lu H."/>
        </authorList>
    </citation>
    <scope>NUCLEOTIDE SEQUENCE [LARGE SCALE GENOMIC DNA]</scope>
    <source>
        <strain evidence="8 9">KCTC 42409</strain>
    </source>
</reference>
<dbReference type="Pfam" id="PF12729">
    <property type="entry name" value="4HB_MCP_1"/>
    <property type="match status" value="1"/>
</dbReference>
<keyword evidence="9" id="KW-1185">Reference proteome</keyword>
<dbReference type="InterPro" id="IPR024478">
    <property type="entry name" value="HlyB_4HB_MCP"/>
</dbReference>
<proteinExistence type="inferred from homology"/>
<sequence length="520" mass="54278">MKLHGIKIAHRLALGFGLMLVLMAVVASIGALSARAAQSRMAQAVERSNAHSVELASMRQALFRQGQAARNLGATNDLQKMQSEMARVVAEQTRYAEAEKRLLASMQGVPPDAESAAVLDDMRSFAQACAPQIAQAQAYVTEFNAGQALRVLTTEVAPLQEKWLGALDRMTALQNRNVSRSLAAFDEQGRHAMLLMALVCAVALAFAMLAAWRLARSITQPLGQALALAQRVAAGDLCAGAELPGHGRKDETGQLLAALHSMRASLARTVSTVRNGADTVSVASSEIAGGNADLSVRTESQAGALQQAASSMEALISTVRANAGHAQQASRLAVSASQIAAQGSAAMSGAVATMQDIRADAHRIMDIIGVIDGIAFQTNILALNAAVEAARAGEQGRGFAVVASEVRSLAQRSAGAAKEIKTLIGGAVSRIDTGGAQVDTAGATMPRIEAAVRQVEDYMRDIVDASQRQSDGIAQVSQVIARMDDMTQQNAALVEQAAAAAQSLREQAQALAGTAAVFRL</sequence>
<evidence type="ECO:0000256" key="5">
    <source>
        <dbReference type="SAM" id="Phobius"/>
    </source>
</evidence>
<evidence type="ECO:0000256" key="3">
    <source>
        <dbReference type="ARBA" id="ARBA00029447"/>
    </source>
</evidence>
<feature type="domain" description="Methyl-accepting transducer" evidence="6">
    <location>
        <begin position="276"/>
        <end position="505"/>
    </location>
</feature>
<evidence type="ECO:0000313" key="8">
    <source>
        <dbReference type="EMBL" id="MTW02177.1"/>
    </source>
</evidence>
<evidence type="ECO:0000259" key="6">
    <source>
        <dbReference type="PROSITE" id="PS50111"/>
    </source>
</evidence>
<dbReference type="RefSeq" id="WP_155438575.1">
    <property type="nucleotide sequence ID" value="NZ_WNLA01000004.1"/>
</dbReference>
<dbReference type="EMBL" id="WNLA01000004">
    <property type="protein sequence ID" value="MTW02177.1"/>
    <property type="molecule type" value="Genomic_DNA"/>
</dbReference>
<dbReference type="SUPFAM" id="SSF58104">
    <property type="entry name" value="Methyl-accepting chemotaxis protein (MCP) signaling domain"/>
    <property type="match status" value="1"/>
</dbReference>
<dbReference type="GO" id="GO:0005886">
    <property type="term" value="C:plasma membrane"/>
    <property type="evidence" value="ECO:0007669"/>
    <property type="project" value="TreeGrafter"/>
</dbReference>
<feature type="transmembrane region" description="Helical" evidence="5">
    <location>
        <begin position="192"/>
        <end position="212"/>
    </location>
</feature>
<comment type="similarity">
    <text evidence="3">Belongs to the methyl-accepting chemotaxis (MCP) protein family.</text>
</comment>
<dbReference type="GO" id="GO:0007165">
    <property type="term" value="P:signal transduction"/>
    <property type="evidence" value="ECO:0007669"/>
    <property type="project" value="UniProtKB-KW"/>
</dbReference>
<name>A0A6L6PXA4_9BURK</name>
<dbReference type="PROSITE" id="PS50111">
    <property type="entry name" value="CHEMOTAXIS_TRANSDUC_2"/>
    <property type="match status" value="1"/>
</dbReference>
<dbReference type="PANTHER" id="PTHR43531:SF14">
    <property type="entry name" value="METHYL-ACCEPTING CHEMOTAXIS PROTEIN I-RELATED"/>
    <property type="match status" value="1"/>
</dbReference>
<keyword evidence="5" id="KW-0472">Membrane</keyword>
<comment type="caution">
    <text evidence="8">The sequence shown here is derived from an EMBL/GenBank/DDBJ whole genome shotgun (WGS) entry which is preliminary data.</text>
</comment>
<dbReference type="Pfam" id="PF00015">
    <property type="entry name" value="MCPsignal"/>
    <property type="match status" value="1"/>
</dbReference>
<dbReference type="InterPro" id="IPR003660">
    <property type="entry name" value="HAMP_dom"/>
</dbReference>
<dbReference type="Pfam" id="PF00672">
    <property type="entry name" value="HAMP"/>
    <property type="match status" value="1"/>
</dbReference>
<dbReference type="GO" id="GO:0006935">
    <property type="term" value="P:chemotaxis"/>
    <property type="evidence" value="ECO:0007669"/>
    <property type="project" value="InterPro"/>
</dbReference>
<evidence type="ECO:0000259" key="7">
    <source>
        <dbReference type="PROSITE" id="PS50885"/>
    </source>
</evidence>
<dbReference type="AlphaFoldDB" id="A0A6L6PXA4"/>
<accession>A0A6L6PXA4</accession>
<dbReference type="FunFam" id="1.10.287.950:FF:000001">
    <property type="entry name" value="Methyl-accepting chemotaxis sensory transducer"/>
    <property type="match status" value="1"/>
</dbReference>
<dbReference type="OrthoDB" id="9763018at2"/>
<gene>
    <name evidence="8" type="ORF">GM668_08730</name>
</gene>
<dbReference type="InterPro" id="IPR004090">
    <property type="entry name" value="Chemotax_Me-accpt_rcpt"/>
</dbReference>
<evidence type="ECO:0000256" key="4">
    <source>
        <dbReference type="PROSITE-ProRule" id="PRU00284"/>
    </source>
</evidence>
<comment type="subcellular location">
    <subcellularLocation>
        <location evidence="1">Membrane</location>
    </subcellularLocation>
</comment>
<feature type="domain" description="HAMP" evidence="7">
    <location>
        <begin position="216"/>
        <end position="271"/>
    </location>
</feature>
<organism evidence="8 9">
    <name type="scientific">Pseudoduganella ginsengisoli</name>
    <dbReference type="NCBI Taxonomy" id="1462440"/>
    <lineage>
        <taxon>Bacteria</taxon>
        <taxon>Pseudomonadati</taxon>
        <taxon>Pseudomonadota</taxon>
        <taxon>Betaproteobacteria</taxon>
        <taxon>Burkholderiales</taxon>
        <taxon>Oxalobacteraceae</taxon>
        <taxon>Telluria group</taxon>
        <taxon>Pseudoduganella</taxon>
    </lineage>
</organism>
<evidence type="ECO:0000256" key="2">
    <source>
        <dbReference type="ARBA" id="ARBA00022481"/>
    </source>
</evidence>
<dbReference type="InterPro" id="IPR004089">
    <property type="entry name" value="MCPsignal_dom"/>
</dbReference>
<protein>
    <submittedName>
        <fullName evidence="8">HAMP domain-containing protein</fullName>
    </submittedName>
</protein>
<evidence type="ECO:0000256" key="1">
    <source>
        <dbReference type="ARBA" id="ARBA00004370"/>
    </source>
</evidence>
<dbReference type="GO" id="GO:0004888">
    <property type="term" value="F:transmembrane signaling receptor activity"/>
    <property type="evidence" value="ECO:0007669"/>
    <property type="project" value="InterPro"/>
</dbReference>
<feature type="transmembrane region" description="Helical" evidence="5">
    <location>
        <begin position="12"/>
        <end position="32"/>
    </location>
</feature>
<dbReference type="PANTHER" id="PTHR43531">
    <property type="entry name" value="PROTEIN ICFG"/>
    <property type="match status" value="1"/>
</dbReference>
<keyword evidence="2" id="KW-0488">Methylation</keyword>
<evidence type="ECO:0000313" key="9">
    <source>
        <dbReference type="Proteomes" id="UP000484015"/>
    </source>
</evidence>
<keyword evidence="5" id="KW-1133">Transmembrane helix</keyword>
<dbReference type="PROSITE" id="PS50885">
    <property type="entry name" value="HAMP"/>
    <property type="match status" value="1"/>
</dbReference>
<keyword evidence="4" id="KW-0807">Transducer</keyword>
<dbReference type="Proteomes" id="UP000484015">
    <property type="component" value="Unassembled WGS sequence"/>
</dbReference>
<dbReference type="InterPro" id="IPR051310">
    <property type="entry name" value="MCP_chemotaxis"/>
</dbReference>
<dbReference type="SMART" id="SM00283">
    <property type="entry name" value="MA"/>
    <property type="match status" value="1"/>
</dbReference>
<dbReference type="SMART" id="SM00304">
    <property type="entry name" value="HAMP"/>
    <property type="match status" value="1"/>
</dbReference>
<dbReference type="PRINTS" id="PR00260">
    <property type="entry name" value="CHEMTRNSDUCR"/>
</dbReference>
<dbReference type="Gene3D" id="1.10.287.950">
    <property type="entry name" value="Methyl-accepting chemotaxis protein"/>
    <property type="match status" value="1"/>
</dbReference>
<keyword evidence="5" id="KW-0812">Transmembrane</keyword>